<keyword evidence="1" id="KW-0560">Oxidoreductase</keyword>
<gene>
    <name evidence="4" type="primary">akr7a3</name>
</gene>
<dbReference type="InterPro" id="IPR036812">
    <property type="entry name" value="NAD(P)_OxRdtase_dom_sf"/>
</dbReference>
<dbReference type="CDD" id="cd19075">
    <property type="entry name" value="AKR_AKR7A1-5"/>
    <property type="match status" value="1"/>
</dbReference>
<keyword evidence="5" id="KW-1185">Reference proteome</keyword>
<evidence type="ECO:0000259" key="3">
    <source>
        <dbReference type="Pfam" id="PF00248"/>
    </source>
</evidence>
<feature type="domain" description="NADP-dependent oxidoreductase" evidence="3">
    <location>
        <begin position="166"/>
        <end position="313"/>
    </location>
</feature>
<reference evidence="5" key="1">
    <citation type="journal article" date="2018" name="PLoS ONE">
        <title>Chinook salmon (Oncorhynchus tshawytscha) genome and transcriptome.</title>
        <authorList>
            <person name="Christensen K.A."/>
            <person name="Leong J.S."/>
            <person name="Sakhrani D."/>
            <person name="Biagi C.A."/>
            <person name="Minkley D.R."/>
            <person name="Withler R.E."/>
            <person name="Rondeau E.B."/>
            <person name="Koop B.F."/>
            <person name="Devlin R.H."/>
        </authorList>
    </citation>
    <scope>NUCLEOTIDE SEQUENCE [LARGE SCALE GENOMIC DNA]</scope>
</reference>
<dbReference type="AlphaFoldDB" id="A0AAZ3R383"/>
<dbReference type="GO" id="GO:0016491">
    <property type="term" value="F:oxidoreductase activity"/>
    <property type="evidence" value="ECO:0007669"/>
    <property type="project" value="UniProtKB-KW"/>
</dbReference>
<protein>
    <recommendedName>
        <fullName evidence="3">NADP-dependent oxidoreductase domain-containing protein</fullName>
    </recommendedName>
</protein>
<feature type="domain" description="NADP-dependent oxidoreductase" evidence="3">
    <location>
        <begin position="48"/>
        <end position="164"/>
    </location>
</feature>
<accession>A0AAZ3R383</accession>
<reference evidence="4" key="3">
    <citation type="submission" date="2025-09" db="UniProtKB">
        <authorList>
            <consortium name="Ensembl"/>
        </authorList>
    </citation>
    <scope>IDENTIFICATION</scope>
</reference>
<proteinExistence type="inferred from homology"/>
<reference evidence="4" key="2">
    <citation type="submission" date="2025-08" db="UniProtKB">
        <authorList>
            <consortium name="Ensembl"/>
        </authorList>
    </citation>
    <scope>IDENTIFICATION</scope>
</reference>
<evidence type="ECO:0000256" key="2">
    <source>
        <dbReference type="ARBA" id="ARBA00038157"/>
    </source>
</evidence>
<dbReference type="GeneTree" id="ENSGT00940000158496"/>
<sequence>MLLGARVGLCVFHQRLASGSKYLLPIVYHHRNMSSTGTTQLKRPISLLGSMAFGERADAETSTNMVKAYLERGHNDLDTAFMYTDGQAETIIGGMNLPKTVNIATKANPWEGKTLKPESVRSQLDTSLKRLRTQCVDLFYLHAPDHQNPIQDTLQACHELYKEGMYNATTRQVETELLPCLRYYSIRFYAYNPLAGGLLTGKYHYQDKEGSQPSGRFFGNNWAGAYRDRYWKESHFQAIDLVQKAMETAYGSNKPSMTSAALRWMYHHSHLKGDLGDGVIIGMSSMEQLDQNLSASEDGPLDERVVEAFKHAWDLVAHECPNYFR</sequence>
<dbReference type="PANTHER" id="PTHR43364">
    <property type="entry name" value="NADH-SPECIFIC METHYLGLYOXAL REDUCTASE-RELATED"/>
    <property type="match status" value="1"/>
</dbReference>
<dbReference type="InterPro" id="IPR050523">
    <property type="entry name" value="AKR_Detox_Biosynth"/>
</dbReference>
<dbReference type="Gene3D" id="3.20.20.100">
    <property type="entry name" value="NADP-dependent oxidoreductase domain"/>
    <property type="match status" value="2"/>
</dbReference>
<evidence type="ECO:0000313" key="4">
    <source>
        <dbReference type="Ensembl" id="ENSOTSP00005134599.1"/>
    </source>
</evidence>
<name>A0AAZ3R383_ONCTS</name>
<dbReference type="Proteomes" id="UP000694402">
    <property type="component" value="Unassembled WGS sequence"/>
</dbReference>
<dbReference type="PANTHER" id="PTHR43364:SF4">
    <property type="entry name" value="NAD(P)-LINKED OXIDOREDUCTASE SUPERFAMILY PROTEIN"/>
    <property type="match status" value="1"/>
</dbReference>
<dbReference type="Pfam" id="PF00248">
    <property type="entry name" value="Aldo_ket_red"/>
    <property type="match status" value="2"/>
</dbReference>
<dbReference type="InterPro" id="IPR023210">
    <property type="entry name" value="NADP_OxRdtase_dom"/>
</dbReference>
<organism evidence="4 5">
    <name type="scientific">Oncorhynchus tshawytscha</name>
    <name type="common">Chinook salmon</name>
    <name type="synonym">Salmo tshawytscha</name>
    <dbReference type="NCBI Taxonomy" id="74940"/>
    <lineage>
        <taxon>Eukaryota</taxon>
        <taxon>Metazoa</taxon>
        <taxon>Chordata</taxon>
        <taxon>Craniata</taxon>
        <taxon>Vertebrata</taxon>
        <taxon>Euteleostomi</taxon>
        <taxon>Actinopterygii</taxon>
        <taxon>Neopterygii</taxon>
        <taxon>Teleostei</taxon>
        <taxon>Protacanthopterygii</taxon>
        <taxon>Salmoniformes</taxon>
        <taxon>Salmonidae</taxon>
        <taxon>Salmoninae</taxon>
        <taxon>Oncorhynchus</taxon>
    </lineage>
</organism>
<evidence type="ECO:0000313" key="5">
    <source>
        <dbReference type="Proteomes" id="UP000694402"/>
    </source>
</evidence>
<evidence type="ECO:0000256" key="1">
    <source>
        <dbReference type="ARBA" id="ARBA00023002"/>
    </source>
</evidence>
<comment type="similarity">
    <text evidence="2">Belongs to the aldo/keto reductase family. Aldo/keto reductase 2 subfamily.</text>
</comment>
<dbReference type="Ensembl" id="ENSOTST00005148325.1">
    <property type="protein sequence ID" value="ENSOTSP00005134599.1"/>
    <property type="gene ID" value="ENSOTSG00005010368.2"/>
</dbReference>
<dbReference type="SUPFAM" id="SSF51430">
    <property type="entry name" value="NAD(P)-linked oxidoreductase"/>
    <property type="match status" value="1"/>
</dbReference>